<name>A0ABS5RJ49_9MYCO</name>
<sequence>MKTTLELPDDLMRAIKVRAAQQDRKIKDVVTELLRRALSQPESAATAAAPRRVRLPLVQCDTAFGSDMTPDRVAAVLLGEEADWSGRSGDAAV</sequence>
<organism evidence="1 2">
    <name type="scientific">Mycolicibacter acidiphilus</name>
    <dbReference type="NCBI Taxonomy" id="2835306"/>
    <lineage>
        <taxon>Bacteria</taxon>
        <taxon>Bacillati</taxon>
        <taxon>Actinomycetota</taxon>
        <taxon>Actinomycetes</taxon>
        <taxon>Mycobacteriales</taxon>
        <taxon>Mycobacteriaceae</taxon>
        <taxon>Mycolicibacter</taxon>
    </lineage>
</organism>
<dbReference type="RefSeq" id="WP_214093094.1">
    <property type="nucleotide sequence ID" value="NZ_JAHCLR010000020.1"/>
</dbReference>
<dbReference type="InterPro" id="IPR010985">
    <property type="entry name" value="Ribbon_hlx_hlx"/>
</dbReference>
<keyword evidence="2" id="KW-1185">Reference proteome</keyword>
<proteinExistence type="predicted"/>
<comment type="caution">
    <text evidence="1">The sequence shown here is derived from an EMBL/GenBank/DDBJ whole genome shotgun (WGS) entry which is preliminary data.</text>
</comment>
<evidence type="ECO:0000313" key="2">
    <source>
        <dbReference type="Proteomes" id="UP001519535"/>
    </source>
</evidence>
<protein>
    <submittedName>
        <fullName evidence="1">Antitoxin</fullName>
    </submittedName>
</protein>
<dbReference type="EMBL" id="JAHCLR010000020">
    <property type="protein sequence ID" value="MBS9534224.1"/>
    <property type="molecule type" value="Genomic_DNA"/>
</dbReference>
<reference evidence="1 2" key="1">
    <citation type="submission" date="2021-05" db="EMBL/GenBank/DDBJ databases">
        <title>Mycobacterium acidophilum sp. nov., an extremely acid-tolerant member of the genus Mycobacterium.</title>
        <authorList>
            <person name="Xia J."/>
        </authorList>
    </citation>
    <scope>NUCLEOTIDE SEQUENCE [LARGE SCALE GENOMIC DNA]</scope>
    <source>
        <strain evidence="1 2">M1</strain>
    </source>
</reference>
<gene>
    <name evidence="1" type="ORF">KIH27_11560</name>
</gene>
<dbReference type="Proteomes" id="UP001519535">
    <property type="component" value="Unassembled WGS sequence"/>
</dbReference>
<dbReference type="SUPFAM" id="SSF47598">
    <property type="entry name" value="Ribbon-helix-helix"/>
    <property type="match status" value="1"/>
</dbReference>
<dbReference type="Gene3D" id="1.10.1220.10">
    <property type="entry name" value="Met repressor-like"/>
    <property type="match status" value="1"/>
</dbReference>
<dbReference type="InterPro" id="IPR013321">
    <property type="entry name" value="Arc_rbn_hlx_hlx"/>
</dbReference>
<evidence type="ECO:0000313" key="1">
    <source>
        <dbReference type="EMBL" id="MBS9534224.1"/>
    </source>
</evidence>
<accession>A0ABS5RJ49</accession>